<dbReference type="Proteomes" id="UP000807306">
    <property type="component" value="Unassembled WGS sequence"/>
</dbReference>
<gene>
    <name evidence="3" type="ORF">CPB83DRAFT_910654</name>
</gene>
<feature type="coiled-coil region" evidence="1">
    <location>
        <begin position="424"/>
        <end position="451"/>
    </location>
</feature>
<dbReference type="EMBL" id="MU157918">
    <property type="protein sequence ID" value="KAF9523392.1"/>
    <property type="molecule type" value="Genomic_DNA"/>
</dbReference>
<sequence>MRRALPYLVTSWTGSLESATCFDTNDISNSYVDSLMETSPLNQHQSDATTIDLAAYHIFAKETLKPTSETMVEFRNKINKHRCERCSKINEPCVALEEGRGGVRCSFCSRRRLVCSWRSDILIPASILHYNISNEEARNLHQRWSEEYSQNKFNQGNSESQSTAPSDSSVKELNARHTHTHADSLVSGAYHPNVPTIQFLEPVSCTPRPKTPQPSISRELNHIGQPSVLAGPPSLARKANKLRNTFIEQAPASTQFEWIKTESNAQVQPVSRPRGRPRKHPVRKHPVKVEHAEADDAEILRPKRTPKPTPKIQLASGSTQPKVNTKRKQSDTDLPAIQEPPRKRGRPPKTTKVSITIPARSSKRLKKSVSVESAPQAASSLPAAPTTILPLLTNLPEDLGERYHALESRYVKLCDIHAQNTIKLHAKDEKIDELVKETESLRKRLDQVMGQRL</sequence>
<organism evidence="3 4">
    <name type="scientific">Crepidotus variabilis</name>
    <dbReference type="NCBI Taxonomy" id="179855"/>
    <lineage>
        <taxon>Eukaryota</taxon>
        <taxon>Fungi</taxon>
        <taxon>Dikarya</taxon>
        <taxon>Basidiomycota</taxon>
        <taxon>Agaricomycotina</taxon>
        <taxon>Agaricomycetes</taxon>
        <taxon>Agaricomycetidae</taxon>
        <taxon>Agaricales</taxon>
        <taxon>Agaricineae</taxon>
        <taxon>Crepidotaceae</taxon>
        <taxon>Crepidotus</taxon>
    </lineage>
</organism>
<evidence type="ECO:0008006" key="5">
    <source>
        <dbReference type="Google" id="ProtNLM"/>
    </source>
</evidence>
<evidence type="ECO:0000256" key="2">
    <source>
        <dbReference type="SAM" id="MobiDB-lite"/>
    </source>
</evidence>
<accession>A0A9P6E6G6</accession>
<dbReference type="AlphaFoldDB" id="A0A9P6E6G6"/>
<evidence type="ECO:0000313" key="3">
    <source>
        <dbReference type="EMBL" id="KAF9523392.1"/>
    </source>
</evidence>
<protein>
    <recommendedName>
        <fullName evidence="5">Zn(2)-C6 fungal-type domain-containing protein</fullName>
    </recommendedName>
</protein>
<keyword evidence="1" id="KW-0175">Coiled coil</keyword>
<feature type="region of interest" description="Disordered" evidence="2">
    <location>
        <begin position="201"/>
        <end position="232"/>
    </location>
</feature>
<feature type="compositionally biased region" description="Basic and acidic residues" evidence="2">
    <location>
        <begin position="287"/>
        <end position="301"/>
    </location>
</feature>
<proteinExistence type="predicted"/>
<feature type="region of interest" description="Disordered" evidence="2">
    <location>
        <begin position="261"/>
        <end position="353"/>
    </location>
</feature>
<dbReference type="OrthoDB" id="3070492at2759"/>
<feature type="region of interest" description="Disordered" evidence="2">
    <location>
        <begin position="150"/>
        <end position="178"/>
    </location>
</feature>
<keyword evidence="4" id="KW-1185">Reference proteome</keyword>
<evidence type="ECO:0000256" key="1">
    <source>
        <dbReference type="SAM" id="Coils"/>
    </source>
</evidence>
<comment type="caution">
    <text evidence="3">The sequence shown here is derived from an EMBL/GenBank/DDBJ whole genome shotgun (WGS) entry which is preliminary data.</text>
</comment>
<reference evidence="3" key="1">
    <citation type="submission" date="2020-11" db="EMBL/GenBank/DDBJ databases">
        <authorList>
            <consortium name="DOE Joint Genome Institute"/>
            <person name="Ahrendt S."/>
            <person name="Riley R."/>
            <person name="Andreopoulos W."/>
            <person name="Labutti K."/>
            <person name="Pangilinan J."/>
            <person name="Ruiz-Duenas F.J."/>
            <person name="Barrasa J.M."/>
            <person name="Sanchez-Garcia M."/>
            <person name="Camarero S."/>
            <person name="Miyauchi S."/>
            <person name="Serrano A."/>
            <person name="Linde D."/>
            <person name="Babiker R."/>
            <person name="Drula E."/>
            <person name="Ayuso-Fernandez I."/>
            <person name="Pacheco R."/>
            <person name="Padilla G."/>
            <person name="Ferreira P."/>
            <person name="Barriuso J."/>
            <person name="Kellner H."/>
            <person name="Castanera R."/>
            <person name="Alfaro M."/>
            <person name="Ramirez L."/>
            <person name="Pisabarro A.G."/>
            <person name="Kuo A."/>
            <person name="Tritt A."/>
            <person name="Lipzen A."/>
            <person name="He G."/>
            <person name="Yan M."/>
            <person name="Ng V."/>
            <person name="Cullen D."/>
            <person name="Martin F."/>
            <person name="Rosso M.-N."/>
            <person name="Henrissat B."/>
            <person name="Hibbett D."/>
            <person name="Martinez A.T."/>
            <person name="Grigoriev I.V."/>
        </authorList>
    </citation>
    <scope>NUCLEOTIDE SEQUENCE</scope>
    <source>
        <strain evidence="3">CBS 506.95</strain>
    </source>
</reference>
<feature type="compositionally biased region" description="Polar residues" evidence="2">
    <location>
        <begin position="150"/>
        <end position="168"/>
    </location>
</feature>
<name>A0A9P6E6G6_9AGAR</name>
<evidence type="ECO:0000313" key="4">
    <source>
        <dbReference type="Proteomes" id="UP000807306"/>
    </source>
</evidence>
<feature type="compositionally biased region" description="Basic residues" evidence="2">
    <location>
        <begin position="273"/>
        <end position="286"/>
    </location>
</feature>